<gene>
    <name evidence="4" type="ORF">VT50_0221190</name>
</gene>
<dbReference type="SUPFAM" id="SSF46689">
    <property type="entry name" value="Homeodomain-like"/>
    <property type="match status" value="1"/>
</dbReference>
<evidence type="ECO:0000313" key="5">
    <source>
        <dbReference type="Proteomes" id="UP000033615"/>
    </source>
</evidence>
<keyword evidence="1 2" id="KW-0238">DNA-binding</keyword>
<dbReference type="InterPro" id="IPR001647">
    <property type="entry name" value="HTH_TetR"/>
</dbReference>
<dbReference type="InterPro" id="IPR009057">
    <property type="entry name" value="Homeodomain-like_sf"/>
</dbReference>
<organism evidence="4 5">
    <name type="scientific">Streptomyces antioxidans</name>
    <dbReference type="NCBI Taxonomy" id="1507734"/>
    <lineage>
        <taxon>Bacteria</taxon>
        <taxon>Bacillati</taxon>
        <taxon>Actinomycetota</taxon>
        <taxon>Actinomycetes</taxon>
        <taxon>Kitasatosporales</taxon>
        <taxon>Streptomycetaceae</taxon>
        <taxon>Streptomyces</taxon>
    </lineage>
</organism>
<evidence type="ECO:0000313" key="4">
    <source>
        <dbReference type="EMBL" id="OPF77332.1"/>
    </source>
</evidence>
<dbReference type="SUPFAM" id="SSF48498">
    <property type="entry name" value="Tetracyclin repressor-like, C-terminal domain"/>
    <property type="match status" value="1"/>
</dbReference>
<dbReference type="Proteomes" id="UP000033615">
    <property type="component" value="Unassembled WGS sequence"/>
</dbReference>
<name>A0A1V4D212_9ACTN</name>
<keyword evidence="5" id="KW-1185">Reference proteome</keyword>
<dbReference type="InterPro" id="IPR036271">
    <property type="entry name" value="Tet_transcr_reg_TetR-rel_C_sf"/>
</dbReference>
<dbReference type="PANTHER" id="PTHR30055:SF209">
    <property type="entry name" value="POSSIBLE TRANSCRIPTIONAL REGULATORY PROTEIN (PROBABLY TETR-FAMILY)"/>
    <property type="match status" value="1"/>
</dbReference>
<dbReference type="Gene3D" id="1.10.357.10">
    <property type="entry name" value="Tetracycline Repressor, domain 2"/>
    <property type="match status" value="1"/>
</dbReference>
<feature type="domain" description="HTH tetR-type" evidence="3">
    <location>
        <begin position="1"/>
        <end position="54"/>
    </location>
</feature>
<evidence type="ECO:0000256" key="2">
    <source>
        <dbReference type="PROSITE-ProRule" id="PRU00335"/>
    </source>
</evidence>
<sequence length="176" mass="19330">MRATEELLTSGGAEHVSLDKVAAAAGVGKGTVFRRFGSRTGLFQALLAERAAQLLYAIHQEAAPLGTDAPPCERLLAFLGALADLSRRHFALIAARERACADDEFADPTYQGWHTHVRGLIQHVRPELDADFLAHMLLAAFDGELVRRLTAEGDRPRYRQSVRDMADLMLGPLDRL</sequence>
<protein>
    <submittedName>
        <fullName evidence="4">TetR family transcriptional regulator</fullName>
    </submittedName>
</protein>
<dbReference type="AlphaFoldDB" id="A0A1V4D212"/>
<dbReference type="PANTHER" id="PTHR30055">
    <property type="entry name" value="HTH-TYPE TRANSCRIPTIONAL REGULATOR RUTR"/>
    <property type="match status" value="1"/>
</dbReference>
<dbReference type="InterPro" id="IPR050109">
    <property type="entry name" value="HTH-type_TetR-like_transc_reg"/>
</dbReference>
<evidence type="ECO:0000259" key="3">
    <source>
        <dbReference type="PROSITE" id="PS50977"/>
    </source>
</evidence>
<feature type="DNA-binding region" description="H-T-H motif" evidence="2">
    <location>
        <begin position="17"/>
        <end position="36"/>
    </location>
</feature>
<reference evidence="4" key="1">
    <citation type="submission" date="2016-12" db="EMBL/GenBank/DDBJ databases">
        <title>Genome sequence of Streptomyces antioxidans MUSC 164.</title>
        <authorList>
            <person name="Lee L.-H."/>
            <person name="Ser H.-L."/>
        </authorList>
    </citation>
    <scope>NUCLEOTIDE SEQUENCE [LARGE SCALE GENOMIC DNA]</scope>
    <source>
        <strain evidence="4">MUSC 164</strain>
    </source>
</reference>
<dbReference type="GO" id="GO:0000976">
    <property type="term" value="F:transcription cis-regulatory region binding"/>
    <property type="evidence" value="ECO:0007669"/>
    <property type="project" value="TreeGrafter"/>
</dbReference>
<proteinExistence type="predicted"/>
<dbReference type="Pfam" id="PF00440">
    <property type="entry name" value="TetR_N"/>
    <property type="match status" value="1"/>
</dbReference>
<comment type="caution">
    <text evidence="4">The sequence shown here is derived from an EMBL/GenBank/DDBJ whole genome shotgun (WGS) entry which is preliminary data.</text>
</comment>
<dbReference type="EMBL" id="LAKD02000052">
    <property type="protein sequence ID" value="OPF77332.1"/>
    <property type="molecule type" value="Genomic_DNA"/>
</dbReference>
<evidence type="ECO:0000256" key="1">
    <source>
        <dbReference type="ARBA" id="ARBA00023125"/>
    </source>
</evidence>
<dbReference type="GO" id="GO:0003700">
    <property type="term" value="F:DNA-binding transcription factor activity"/>
    <property type="evidence" value="ECO:0007669"/>
    <property type="project" value="TreeGrafter"/>
</dbReference>
<dbReference type="PROSITE" id="PS50977">
    <property type="entry name" value="HTH_TETR_2"/>
    <property type="match status" value="1"/>
</dbReference>
<accession>A0A1V4D212</accession>
<dbReference type="OrthoDB" id="4542210at2"/>